<dbReference type="Pfam" id="PF08818">
    <property type="entry name" value="DUF1801"/>
    <property type="match status" value="1"/>
</dbReference>
<protein>
    <submittedName>
        <fullName evidence="2">DUF1801 domain-containing protein</fullName>
    </submittedName>
</protein>
<dbReference type="Pfam" id="PF13376">
    <property type="entry name" value="OmdA"/>
    <property type="match status" value="1"/>
</dbReference>
<dbReference type="SUPFAM" id="SSF159888">
    <property type="entry name" value="YdhG-like"/>
    <property type="match status" value="1"/>
</dbReference>
<sequence>MEKEQKLQRFFEKESQWQSAYLAIRSLMEDTELEEDYKWMHPCYTLKGKNVVLMHGFKVYVALLFHKGALIEDKFNMLVQQTENVQSARQLRFSSVEEIHDKQEQIKWYINEAIKIEASGKKIEKQQAEIEIPTEMAEIFAEDEAYESHFHELTPGRQRAYIIDINKAKKSETRTNRVMKHRDKIMLGKGILDK</sequence>
<evidence type="ECO:0000313" key="3">
    <source>
        <dbReference type="Proteomes" id="UP000830343"/>
    </source>
</evidence>
<reference evidence="2" key="2">
    <citation type="submission" date="2022-04" db="EMBL/GenBank/DDBJ databases">
        <title>Antimicrobial genetic elements in methicillin-resistant Macrococcus armenti.</title>
        <authorList>
            <person name="Keller J.E."/>
            <person name="Schwendener S."/>
            <person name="Pantucek R."/>
            <person name="Perreten V."/>
        </authorList>
    </citation>
    <scope>NUCLEOTIDE SEQUENCE</scope>
    <source>
        <strain evidence="2">CCM 2609</strain>
    </source>
</reference>
<evidence type="ECO:0000259" key="1">
    <source>
        <dbReference type="Pfam" id="PF08818"/>
    </source>
</evidence>
<feature type="domain" description="YdhG-like" evidence="1">
    <location>
        <begin position="17"/>
        <end position="114"/>
    </location>
</feature>
<dbReference type="PIRSF" id="PIRSF021308">
    <property type="entry name" value="UCP021308"/>
    <property type="match status" value="1"/>
</dbReference>
<dbReference type="RefSeq" id="WP_243365933.1">
    <property type="nucleotide sequence ID" value="NZ_CP094348.1"/>
</dbReference>
<accession>A0ABY3ZXF5</accession>
<dbReference type="Proteomes" id="UP000830343">
    <property type="component" value="Chromosome"/>
</dbReference>
<dbReference type="EMBL" id="CP094348">
    <property type="protein sequence ID" value="UOB20624.1"/>
    <property type="molecule type" value="Genomic_DNA"/>
</dbReference>
<evidence type="ECO:0000313" key="2">
    <source>
        <dbReference type="EMBL" id="UOB20624.1"/>
    </source>
</evidence>
<dbReference type="Gene3D" id="3.90.1150.200">
    <property type="match status" value="1"/>
</dbReference>
<organism evidence="2 3">
    <name type="scientific">Macrococcus armenti</name>
    <dbReference type="NCBI Taxonomy" id="2875764"/>
    <lineage>
        <taxon>Bacteria</taxon>
        <taxon>Bacillati</taxon>
        <taxon>Bacillota</taxon>
        <taxon>Bacilli</taxon>
        <taxon>Bacillales</taxon>
        <taxon>Staphylococcaceae</taxon>
        <taxon>Macrococcus</taxon>
    </lineage>
</organism>
<dbReference type="InterPro" id="IPR016786">
    <property type="entry name" value="YdeI_bac"/>
</dbReference>
<gene>
    <name evidence="2" type="ORF">MRZ06_00640</name>
</gene>
<dbReference type="InterPro" id="IPR014922">
    <property type="entry name" value="YdhG-like"/>
</dbReference>
<reference evidence="2" key="1">
    <citation type="submission" date="2022-03" db="EMBL/GenBank/DDBJ databases">
        <authorList>
            <person name="Vrbovska V."/>
            <person name="Kovarovic V."/>
            <person name="Botka T."/>
            <person name="Pantucek R."/>
        </authorList>
    </citation>
    <scope>NUCLEOTIDE SEQUENCE</scope>
    <source>
        <strain evidence="2">CCM 2609</strain>
    </source>
</reference>
<name>A0ABY3ZXF5_9STAP</name>
<proteinExistence type="predicted"/>
<keyword evidence="3" id="KW-1185">Reference proteome</keyword>